<comment type="caution">
    <text evidence="4">The sequence shown here is derived from an EMBL/GenBank/DDBJ whole genome shotgun (WGS) entry which is preliminary data.</text>
</comment>
<organism evidence="4 5">
    <name type="scientific">Marasmius tenuissimus</name>
    <dbReference type="NCBI Taxonomy" id="585030"/>
    <lineage>
        <taxon>Eukaryota</taxon>
        <taxon>Fungi</taxon>
        <taxon>Dikarya</taxon>
        <taxon>Basidiomycota</taxon>
        <taxon>Agaricomycotina</taxon>
        <taxon>Agaricomycetes</taxon>
        <taxon>Agaricomycetidae</taxon>
        <taxon>Agaricales</taxon>
        <taxon>Marasmiineae</taxon>
        <taxon>Marasmiaceae</taxon>
        <taxon>Marasmius</taxon>
    </lineage>
</organism>
<evidence type="ECO:0000313" key="4">
    <source>
        <dbReference type="EMBL" id="KAL0061273.1"/>
    </source>
</evidence>
<evidence type="ECO:0000259" key="3">
    <source>
        <dbReference type="Pfam" id="PF18721"/>
    </source>
</evidence>
<dbReference type="InterPro" id="IPR040898">
    <property type="entry name" value="CxC6"/>
</dbReference>
<protein>
    <recommendedName>
        <fullName evidence="6">CxC5 like cysteine cluster associated with KDZ domain-containing protein</fullName>
    </recommendedName>
</protein>
<dbReference type="Pfam" id="PF18721">
    <property type="entry name" value="CxC6"/>
    <property type="match status" value="1"/>
</dbReference>
<sequence length="499" mass="56546">MDRITIGDLTQLDLPGSLSLSKLATYFRICQFLRREITVYSKVSSSQNPPVALPPHVVSFLSSILNVSEPYVTDLWVTLGVFIWDEGEMELEKQDAVFFERHGKLDSSQHKHLAAFMFYPPHFSCLKCGRGLTRLSRVPITLFSLHGAHDGYSTSLRCPVCPIRYYPQYYTDTDVEKRFYYSSTPSTYIHLEQSTFITTALAELFTMWMLFAWVSSLNSANIYNHAMSALPPELIGQSRYTLTSEQVWRTFVLHALFRHASQYNSVLTMSEAPGVDHDLRLKEVQSLRNILMDRHGQPERLHACNICEKLIPTDLPDAYLGLRPLRAVVVDGVSIGRPCCKIHNCPAPLITNRTHYCAFHNETHHNHCVVTECVEKVRPGYQTCGHPDHVAIEAHHKLKGKSFFMLRKRLLRANGVPDDNNEESDEVLELGPESSHKSDLGNRQVKARFGRRRTHNEQLIVCCCGVIAARATMFGAEAISGVKVFVLYSLDVTALISYN</sequence>
<dbReference type="InterPro" id="IPR041539">
    <property type="entry name" value="CxC5"/>
</dbReference>
<evidence type="ECO:0000313" key="5">
    <source>
        <dbReference type="Proteomes" id="UP001437256"/>
    </source>
</evidence>
<feature type="domain" description="CxC5 like cysteine cluster associated with KDZ" evidence="2">
    <location>
        <begin position="114"/>
        <end position="226"/>
    </location>
</feature>
<keyword evidence="5" id="KW-1185">Reference proteome</keyword>
<gene>
    <name evidence="4" type="ORF">AAF712_011931</name>
</gene>
<feature type="region of interest" description="Disordered" evidence="1">
    <location>
        <begin position="415"/>
        <end position="442"/>
    </location>
</feature>
<accession>A0ABR2ZIX8</accession>
<dbReference type="Pfam" id="PF18718">
    <property type="entry name" value="CxC5"/>
    <property type="match status" value="1"/>
</dbReference>
<reference evidence="4 5" key="1">
    <citation type="submission" date="2024-05" db="EMBL/GenBank/DDBJ databases">
        <title>A draft genome resource for the thread blight pathogen Marasmius tenuissimus strain MS-2.</title>
        <authorList>
            <person name="Yulfo-Soto G.E."/>
            <person name="Baruah I.K."/>
            <person name="Amoako-Attah I."/>
            <person name="Bukari Y."/>
            <person name="Meinhardt L.W."/>
            <person name="Bailey B.A."/>
            <person name="Cohen S.P."/>
        </authorList>
    </citation>
    <scope>NUCLEOTIDE SEQUENCE [LARGE SCALE GENOMIC DNA]</scope>
    <source>
        <strain evidence="4 5">MS-2</strain>
    </source>
</reference>
<feature type="compositionally biased region" description="Acidic residues" evidence="1">
    <location>
        <begin position="419"/>
        <end position="428"/>
    </location>
</feature>
<name>A0ABR2ZIX8_9AGAR</name>
<evidence type="ECO:0000256" key="1">
    <source>
        <dbReference type="SAM" id="MobiDB-lite"/>
    </source>
</evidence>
<feature type="domain" description="CxC6 like cysteine cluster associated with KDZ" evidence="3">
    <location>
        <begin position="329"/>
        <end position="395"/>
    </location>
</feature>
<evidence type="ECO:0000259" key="2">
    <source>
        <dbReference type="Pfam" id="PF18718"/>
    </source>
</evidence>
<proteinExistence type="predicted"/>
<evidence type="ECO:0008006" key="6">
    <source>
        <dbReference type="Google" id="ProtNLM"/>
    </source>
</evidence>
<dbReference type="Proteomes" id="UP001437256">
    <property type="component" value="Unassembled WGS sequence"/>
</dbReference>
<dbReference type="EMBL" id="JBBXMP010000142">
    <property type="protein sequence ID" value="KAL0061273.1"/>
    <property type="molecule type" value="Genomic_DNA"/>
</dbReference>